<evidence type="ECO:0000256" key="1">
    <source>
        <dbReference type="ARBA" id="ARBA00022679"/>
    </source>
</evidence>
<evidence type="ECO:0000259" key="3">
    <source>
        <dbReference type="PROSITE" id="PS51186"/>
    </source>
</evidence>
<keyword evidence="5" id="KW-1185">Reference proteome</keyword>
<gene>
    <name evidence="4" type="ORF">GCM10009811_33800</name>
</gene>
<dbReference type="EMBL" id="BAAAPO010000053">
    <property type="protein sequence ID" value="GAA1807508.1"/>
    <property type="molecule type" value="Genomic_DNA"/>
</dbReference>
<evidence type="ECO:0000256" key="2">
    <source>
        <dbReference type="ARBA" id="ARBA00023315"/>
    </source>
</evidence>
<proteinExistence type="predicted"/>
<dbReference type="PROSITE" id="PS51186">
    <property type="entry name" value="GNAT"/>
    <property type="match status" value="1"/>
</dbReference>
<keyword evidence="1" id="KW-0808">Transferase</keyword>
<name>A0ABN2M2M6_9MICO</name>
<organism evidence="4 5">
    <name type="scientific">Nostocoides veronense</name>
    <dbReference type="NCBI Taxonomy" id="330836"/>
    <lineage>
        <taxon>Bacteria</taxon>
        <taxon>Bacillati</taxon>
        <taxon>Actinomycetota</taxon>
        <taxon>Actinomycetes</taxon>
        <taxon>Micrococcales</taxon>
        <taxon>Intrasporangiaceae</taxon>
        <taxon>Nostocoides</taxon>
    </lineage>
</organism>
<feature type="domain" description="N-acetyltransferase" evidence="3">
    <location>
        <begin position="3"/>
        <end position="157"/>
    </location>
</feature>
<dbReference type="PANTHER" id="PTHR43877:SF1">
    <property type="entry name" value="ACETYLTRANSFERASE"/>
    <property type="match status" value="1"/>
</dbReference>
<dbReference type="Gene3D" id="3.40.630.30">
    <property type="match status" value="1"/>
</dbReference>
<dbReference type="PANTHER" id="PTHR43877">
    <property type="entry name" value="AMINOALKYLPHOSPHONATE N-ACETYLTRANSFERASE-RELATED-RELATED"/>
    <property type="match status" value="1"/>
</dbReference>
<reference evidence="4 5" key="1">
    <citation type="journal article" date="2019" name="Int. J. Syst. Evol. Microbiol.">
        <title>The Global Catalogue of Microorganisms (GCM) 10K type strain sequencing project: providing services to taxonomists for standard genome sequencing and annotation.</title>
        <authorList>
            <consortium name="The Broad Institute Genomics Platform"/>
            <consortium name="The Broad Institute Genome Sequencing Center for Infectious Disease"/>
            <person name="Wu L."/>
            <person name="Ma J."/>
        </authorList>
    </citation>
    <scope>NUCLEOTIDE SEQUENCE [LARGE SCALE GENOMIC DNA]</scope>
    <source>
        <strain evidence="4 5">JCM 15592</strain>
    </source>
</reference>
<evidence type="ECO:0000313" key="4">
    <source>
        <dbReference type="EMBL" id="GAA1807508.1"/>
    </source>
</evidence>
<accession>A0ABN2M2M6</accession>
<comment type="caution">
    <text evidence="4">The sequence shown here is derived from an EMBL/GenBank/DDBJ whole genome shotgun (WGS) entry which is preliminary data.</text>
</comment>
<keyword evidence="2" id="KW-0012">Acyltransferase</keyword>
<dbReference type="Pfam" id="PF00583">
    <property type="entry name" value="Acetyltransf_1"/>
    <property type="match status" value="1"/>
</dbReference>
<protein>
    <submittedName>
        <fullName evidence="4">N-acetyltransferase</fullName>
    </submittedName>
</protein>
<dbReference type="InterPro" id="IPR000182">
    <property type="entry name" value="GNAT_dom"/>
</dbReference>
<evidence type="ECO:0000313" key="5">
    <source>
        <dbReference type="Proteomes" id="UP001499938"/>
    </source>
</evidence>
<dbReference type="InterPro" id="IPR050832">
    <property type="entry name" value="Bact_Acetyltransf"/>
</dbReference>
<dbReference type="CDD" id="cd04301">
    <property type="entry name" value="NAT_SF"/>
    <property type="match status" value="1"/>
</dbReference>
<dbReference type="Proteomes" id="UP001499938">
    <property type="component" value="Unassembled WGS sequence"/>
</dbReference>
<dbReference type="SUPFAM" id="SSF55729">
    <property type="entry name" value="Acyl-CoA N-acyltransferases (Nat)"/>
    <property type="match status" value="1"/>
</dbReference>
<sequence>MDIHVRAESPEDILAVRRVHAESFATPPGAAEPIEAPLLDRLRADGAVLSALTFVAVRDGEVVGSVVCSRGRIGERPSVGLGPIAVLPSHQRQGIGSALMAAVIDAAQVAGEREIALLGDPAYYARFGFLPAAQLGIQSPGPWGEYFQARPLTHLDPSRDGGPFRYASAFDSLEDTADEH</sequence>
<dbReference type="InterPro" id="IPR016181">
    <property type="entry name" value="Acyl_CoA_acyltransferase"/>
</dbReference>
<dbReference type="RefSeq" id="WP_344088332.1">
    <property type="nucleotide sequence ID" value="NZ_BAAAPO010000053.1"/>
</dbReference>